<keyword evidence="3" id="KW-1185">Reference proteome</keyword>
<dbReference type="EMBL" id="BPLR01014709">
    <property type="protein sequence ID" value="GIY70722.1"/>
    <property type="molecule type" value="Genomic_DNA"/>
</dbReference>
<gene>
    <name evidence="2" type="ORF">CEXT_418531</name>
</gene>
<protein>
    <submittedName>
        <fullName evidence="2">Uncharacterized protein</fullName>
    </submittedName>
</protein>
<feature type="transmembrane region" description="Helical" evidence="1">
    <location>
        <begin position="59"/>
        <end position="77"/>
    </location>
</feature>
<evidence type="ECO:0000313" key="2">
    <source>
        <dbReference type="EMBL" id="GIY70722.1"/>
    </source>
</evidence>
<reference evidence="2 3" key="1">
    <citation type="submission" date="2021-06" db="EMBL/GenBank/DDBJ databases">
        <title>Caerostris extrusa draft genome.</title>
        <authorList>
            <person name="Kono N."/>
            <person name="Arakawa K."/>
        </authorList>
    </citation>
    <scope>NUCLEOTIDE SEQUENCE [LARGE SCALE GENOMIC DNA]</scope>
</reference>
<keyword evidence="1" id="KW-0472">Membrane</keyword>
<comment type="caution">
    <text evidence="2">The sequence shown here is derived from an EMBL/GenBank/DDBJ whole genome shotgun (WGS) entry which is preliminary data.</text>
</comment>
<evidence type="ECO:0000256" key="1">
    <source>
        <dbReference type="SAM" id="Phobius"/>
    </source>
</evidence>
<organism evidence="2 3">
    <name type="scientific">Caerostris extrusa</name>
    <name type="common">Bark spider</name>
    <name type="synonym">Caerostris bankana</name>
    <dbReference type="NCBI Taxonomy" id="172846"/>
    <lineage>
        <taxon>Eukaryota</taxon>
        <taxon>Metazoa</taxon>
        <taxon>Ecdysozoa</taxon>
        <taxon>Arthropoda</taxon>
        <taxon>Chelicerata</taxon>
        <taxon>Arachnida</taxon>
        <taxon>Araneae</taxon>
        <taxon>Araneomorphae</taxon>
        <taxon>Entelegynae</taxon>
        <taxon>Araneoidea</taxon>
        <taxon>Araneidae</taxon>
        <taxon>Caerostris</taxon>
    </lineage>
</organism>
<name>A0AAV4VKJ5_CAEEX</name>
<keyword evidence="1" id="KW-0812">Transmembrane</keyword>
<proteinExistence type="predicted"/>
<evidence type="ECO:0000313" key="3">
    <source>
        <dbReference type="Proteomes" id="UP001054945"/>
    </source>
</evidence>
<dbReference type="AlphaFoldDB" id="A0AAV4VKJ5"/>
<dbReference type="Proteomes" id="UP001054945">
    <property type="component" value="Unassembled WGS sequence"/>
</dbReference>
<keyword evidence="1" id="KW-1133">Transmembrane helix</keyword>
<sequence length="118" mass="13643">MANDQHSVIASYDDKPQESSQSKEVIYKLQGVLMFGEDNLLFCGECIEENRKIFEGKRMIYVLSHGKIFVFCVVFYIRTILSQESGKLTAGGHHDEMMRFHSDNIVIFSSSSWNRLQR</sequence>
<accession>A0AAV4VKJ5</accession>